<keyword evidence="2" id="KW-1185">Reference proteome</keyword>
<proteinExistence type="predicted"/>
<dbReference type="InterPro" id="IPR036397">
    <property type="entry name" value="RNaseH_sf"/>
</dbReference>
<name>A0AAE0E042_9ROSI</name>
<dbReference type="GO" id="GO:0003676">
    <property type="term" value="F:nucleic acid binding"/>
    <property type="evidence" value="ECO:0007669"/>
    <property type="project" value="InterPro"/>
</dbReference>
<dbReference type="SUPFAM" id="SSF53098">
    <property type="entry name" value="Ribonuclease H-like"/>
    <property type="match status" value="1"/>
</dbReference>
<dbReference type="Gene3D" id="3.30.420.10">
    <property type="entry name" value="Ribonuclease H-like superfamily/Ribonuclease H"/>
    <property type="match status" value="1"/>
</dbReference>
<accession>A0AAE0E042</accession>
<protein>
    <submittedName>
        <fullName evidence="1">Uncharacterized protein</fullName>
    </submittedName>
</protein>
<reference evidence="1" key="1">
    <citation type="journal article" date="2023" name="Plant J.">
        <title>Genome sequences and population genomics provide insights into the demographic history, inbreeding, and mutation load of two 'living fossil' tree species of Dipteronia.</title>
        <authorList>
            <person name="Feng Y."/>
            <person name="Comes H.P."/>
            <person name="Chen J."/>
            <person name="Zhu S."/>
            <person name="Lu R."/>
            <person name="Zhang X."/>
            <person name="Li P."/>
            <person name="Qiu J."/>
            <person name="Olsen K.M."/>
            <person name="Qiu Y."/>
        </authorList>
    </citation>
    <scope>NUCLEOTIDE SEQUENCE</scope>
    <source>
        <strain evidence="1">NBL</strain>
    </source>
</reference>
<evidence type="ECO:0000313" key="1">
    <source>
        <dbReference type="EMBL" id="KAK3199074.1"/>
    </source>
</evidence>
<comment type="caution">
    <text evidence="1">The sequence shown here is derived from an EMBL/GenBank/DDBJ whole genome shotgun (WGS) entry which is preliminary data.</text>
</comment>
<gene>
    <name evidence="1" type="ORF">Dsin_022489</name>
</gene>
<dbReference type="AlphaFoldDB" id="A0AAE0E042"/>
<dbReference type="InterPro" id="IPR012337">
    <property type="entry name" value="RNaseH-like_sf"/>
</dbReference>
<evidence type="ECO:0000313" key="2">
    <source>
        <dbReference type="Proteomes" id="UP001281410"/>
    </source>
</evidence>
<dbReference type="EMBL" id="JANJYJ010000007">
    <property type="protein sequence ID" value="KAK3199074.1"/>
    <property type="molecule type" value="Genomic_DNA"/>
</dbReference>
<sequence>MGLLARWIWRFSNEEAPLWKRVICARYGVDDSKLSWNWQGPSSSSSCFIKAVASLLKPGTRSKEVLTDGWRIVLGNGIRDSNEAELMAIEKVTQLCASNPSMMGRDITIVSNSKVTVSWINEAGFGNINHVDMVYSVCHYLASLGGTVVSFASRASNSLAENLAKLGSSIAGDFIHWGDI</sequence>
<dbReference type="Proteomes" id="UP001281410">
    <property type="component" value="Unassembled WGS sequence"/>
</dbReference>
<organism evidence="1 2">
    <name type="scientific">Dipteronia sinensis</name>
    <dbReference type="NCBI Taxonomy" id="43782"/>
    <lineage>
        <taxon>Eukaryota</taxon>
        <taxon>Viridiplantae</taxon>
        <taxon>Streptophyta</taxon>
        <taxon>Embryophyta</taxon>
        <taxon>Tracheophyta</taxon>
        <taxon>Spermatophyta</taxon>
        <taxon>Magnoliopsida</taxon>
        <taxon>eudicotyledons</taxon>
        <taxon>Gunneridae</taxon>
        <taxon>Pentapetalae</taxon>
        <taxon>rosids</taxon>
        <taxon>malvids</taxon>
        <taxon>Sapindales</taxon>
        <taxon>Sapindaceae</taxon>
        <taxon>Hippocastanoideae</taxon>
        <taxon>Acereae</taxon>
        <taxon>Dipteronia</taxon>
    </lineage>
</organism>